<sequence length="172" mass="19223">MDRDDLILISVDDHIIEPPDMFVNHLPEKYKAEAPQLVHRDDGTDVWKFRETVIPNAALNAVAGRPKTEYGLEPQGLDEIRPGCYDVDERVKDMNAGGILASMNFPSFPGFAARLFATEDADFSLALVRAYNDWHIDEWCGAHPGRFIPMALPVIWDAEACADEVRRVAAKG</sequence>
<gene>
    <name evidence="2" type="ORF">ACFQ07_12255</name>
</gene>
<dbReference type="SUPFAM" id="SSF51556">
    <property type="entry name" value="Metallo-dependent hydrolases"/>
    <property type="match status" value="1"/>
</dbReference>
<feature type="domain" description="Amidohydrolase-related" evidence="1">
    <location>
        <begin position="82"/>
        <end position="171"/>
    </location>
</feature>
<evidence type="ECO:0000313" key="3">
    <source>
        <dbReference type="Proteomes" id="UP001597083"/>
    </source>
</evidence>
<comment type="caution">
    <text evidence="2">The sequence shown here is derived from an EMBL/GenBank/DDBJ whole genome shotgun (WGS) entry which is preliminary data.</text>
</comment>
<evidence type="ECO:0000259" key="1">
    <source>
        <dbReference type="Pfam" id="PF04909"/>
    </source>
</evidence>
<keyword evidence="3" id="KW-1185">Reference proteome</keyword>
<dbReference type="InterPro" id="IPR032466">
    <property type="entry name" value="Metal_Hydrolase"/>
</dbReference>
<dbReference type="Proteomes" id="UP001597083">
    <property type="component" value="Unassembled WGS sequence"/>
</dbReference>
<dbReference type="EMBL" id="JBHTIR010001808">
    <property type="protein sequence ID" value="MFD0853002.1"/>
    <property type="molecule type" value="Genomic_DNA"/>
</dbReference>
<organism evidence="2 3">
    <name type="scientific">Actinomadura adrarensis</name>
    <dbReference type="NCBI Taxonomy" id="1819600"/>
    <lineage>
        <taxon>Bacteria</taxon>
        <taxon>Bacillati</taxon>
        <taxon>Actinomycetota</taxon>
        <taxon>Actinomycetes</taxon>
        <taxon>Streptosporangiales</taxon>
        <taxon>Thermomonosporaceae</taxon>
        <taxon>Actinomadura</taxon>
    </lineage>
</organism>
<proteinExistence type="predicted"/>
<name>A0ABW3CGB6_9ACTN</name>
<dbReference type="Gene3D" id="3.20.20.140">
    <property type="entry name" value="Metal-dependent hydrolases"/>
    <property type="match status" value="1"/>
</dbReference>
<reference evidence="3" key="1">
    <citation type="journal article" date="2019" name="Int. J. Syst. Evol. Microbiol.">
        <title>The Global Catalogue of Microorganisms (GCM) 10K type strain sequencing project: providing services to taxonomists for standard genome sequencing and annotation.</title>
        <authorList>
            <consortium name="The Broad Institute Genomics Platform"/>
            <consortium name="The Broad Institute Genome Sequencing Center for Infectious Disease"/>
            <person name="Wu L."/>
            <person name="Ma J."/>
        </authorList>
    </citation>
    <scope>NUCLEOTIDE SEQUENCE [LARGE SCALE GENOMIC DNA]</scope>
    <source>
        <strain evidence="3">JCM 31696</strain>
    </source>
</reference>
<accession>A0ABW3CGB6</accession>
<feature type="non-terminal residue" evidence="2">
    <location>
        <position position="172"/>
    </location>
</feature>
<evidence type="ECO:0000313" key="2">
    <source>
        <dbReference type="EMBL" id="MFD0853002.1"/>
    </source>
</evidence>
<dbReference type="InterPro" id="IPR006680">
    <property type="entry name" value="Amidohydro-rel"/>
</dbReference>
<dbReference type="Pfam" id="PF04909">
    <property type="entry name" value="Amidohydro_2"/>
    <property type="match status" value="1"/>
</dbReference>
<protein>
    <submittedName>
        <fullName evidence="2">Amidohydrolase family protein</fullName>
    </submittedName>
</protein>